<accession>A0A699XFX9</accession>
<sequence>AKIVEALCRVFRSVTPNDRFSRTEDDGADAGRPEDSSRHDDLVPVHVRLETDAWRSGSENGLRKTDDPDF</sequence>
<feature type="compositionally biased region" description="Basic and acidic residues" evidence="1">
    <location>
        <begin position="19"/>
        <end position="53"/>
    </location>
</feature>
<comment type="caution">
    <text evidence="2">The sequence shown here is derived from an EMBL/GenBank/DDBJ whole genome shotgun (WGS) entry which is preliminary data.</text>
</comment>
<feature type="non-terminal residue" evidence="2">
    <location>
        <position position="1"/>
    </location>
</feature>
<dbReference type="AlphaFoldDB" id="A0A699XFX9"/>
<feature type="non-terminal residue" evidence="2">
    <location>
        <position position="70"/>
    </location>
</feature>
<gene>
    <name evidence="2" type="ORF">Tci_929289</name>
</gene>
<evidence type="ECO:0000256" key="1">
    <source>
        <dbReference type="SAM" id="MobiDB-lite"/>
    </source>
</evidence>
<protein>
    <submittedName>
        <fullName evidence="2">Uncharacterized protein</fullName>
    </submittedName>
</protein>
<evidence type="ECO:0000313" key="2">
    <source>
        <dbReference type="EMBL" id="GFD57320.1"/>
    </source>
</evidence>
<proteinExistence type="predicted"/>
<feature type="region of interest" description="Disordered" evidence="1">
    <location>
        <begin position="18"/>
        <end position="70"/>
    </location>
</feature>
<name>A0A699XFX9_TANCI</name>
<feature type="compositionally biased region" description="Basic and acidic residues" evidence="1">
    <location>
        <begin position="61"/>
        <end position="70"/>
    </location>
</feature>
<reference evidence="2" key="1">
    <citation type="journal article" date="2019" name="Sci. Rep.">
        <title>Draft genome of Tanacetum cinerariifolium, the natural source of mosquito coil.</title>
        <authorList>
            <person name="Yamashiro T."/>
            <person name="Shiraishi A."/>
            <person name="Satake H."/>
            <person name="Nakayama K."/>
        </authorList>
    </citation>
    <scope>NUCLEOTIDE SEQUENCE</scope>
</reference>
<organism evidence="2">
    <name type="scientific">Tanacetum cinerariifolium</name>
    <name type="common">Dalmatian daisy</name>
    <name type="synonym">Chrysanthemum cinerariifolium</name>
    <dbReference type="NCBI Taxonomy" id="118510"/>
    <lineage>
        <taxon>Eukaryota</taxon>
        <taxon>Viridiplantae</taxon>
        <taxon>Streptophyta</taxon>
        <taxon>Embryophyta</taxon>
        <taxon>Tracheophyta</taxon>
        <taxon>Spermatophyta</taxon>
        <taxon>Magnoliopsida</taxon>
        <taxon>eudicotyledons</taxon>
        <taxon>Gunneridae</taxon>
        <taxon>Pentapetalae</taxon>
        <taxon>asterids</taxon>
        <taxon>campanulids</taxon>
        <taxon>Asterales</taxon>
        <taxon>Asteraceae</taxon>
        <taxon>Asteroideae</taxon>
        <taxon>Anthemideae</taxon>
        <taxon>Anthemidinae</taxon>
        <taxon>Tanacetum</taxon>
    </lineage>
</organism>
<dbReference type="EMBL" id="BKCJ011839712">
    <property type="protein sequence ID" value="GFD57320.1"/>
    <property type="molecule type" value="Genomic_DNA"/>
</dbReference>